<dbReference type="CDD" id="cd04681">
    <property type="entry name" value="NUDIX_Hydrolase"/>
    <property type="match status" value="1"/>
</dbReference>
<dbReference type="InParanoid" id="A0A146GFT6"/>
<dbReference type="STRING" id="690879.TSACC_3371"/>
<evidence type="ECO:0000313" key="8">
    <source>
        <dbReference type="Proteomes" id="UP000076023"/>
    </source>
</evidence>
<dbReference type="Proteomes" id="UP000076023">
    <property type="component" value="Unassembled WGS sequence"/>
</dbReference>
<comment type="caution">
    <text evidence="7">The sequence shown here is derived from an EMBL/GenBank/DDBJ whole genome shotgun (WGS) entry which is preliminary data.</text>
</comment>
<evidence type="ECO:0000256" key="2">
    <source>
        <dbReference type="ARBA" id="ARBA00022723"/>
    </source>
</evidence>
<dbReference type="PANTHER" id="PTHR42904">
    <property type="entry name" value="NUDIX HYDROLASE, NUDC SUBFAMILY"/>
    <property type="match status" value="1"/>
</dbReference>
<dbReference type="PRINTS" id="PR00502">
    <property type="entry name" value="NUDIXFAMILY"/>
</dbReference>
<comment type="cofactor">
    <cofactor evidence="1">
        <name>Mg(2+)</name>
        <dbReference type="ChEBI" id="CHEBI:18420"/>
    </cofactor>
</comment>
<dbReference type="InterPro" id="IPR020476">
    <property type="entry name" value="Nudix_hydrolase"/>
</dbReference>
<dbReference type="GO" id="GO:0035529">
    <property type="term" value="F:NADH pyrophosphatase activity"/>
    <property type="evidence" value="ECO:0007669"/>
    <property type="project" value="TreeGrafter"/>
</dbReference>
<keyword evidence="8" id="KW-1185">Reference proteome</keyword>
<dbReference type="PROSITE" id="PS00893">
    <property type="entry name" value="NUDIX_BOX"/>
    <property type="match status" value="1"/>
</dbReference>
<dbReference type="InterPro" id="IPR020084">
    <property type="entry name" value="NUDIX_hydrolase_CS"/>
</dbReference>
<comment type="similarity">
    <text evidence="5">Belongs to the Nudix hydrolase family.</text>
</comment>
<dbReference type="InterPro" id="IPR000086">
    <property type="entry name" value="NUDIX_hydrolase_dom"/>
</dbReference>
<dbReference type="AlphaFoldDB" id="A0A146GFT6"/>
<proteinExistence type="inferred from homology"/>
<evidence type="ECO:0000259" key="6">
    <source>
        <dbReference type="PROSITE" id="PS51462"/>
    </source>
</evidence>
<sequence length="191" mass="20912">MPDISPEDRSARPAISMVDAYAHCPLCGSKQLSRGGGCLRCEDCGHREFGNPVTSVAIFLFDAEGRVLLIRRGREPALGKWAPPGGFLDAGEYLEEAVMRETGEETGLVPGNIRYLASFPNAYVYQGLARPVCDVFFTAEVKVADVTMQHGEVVDFRWINPREIDPDELAFDSMRRAFAVLLRSLAAASTG</sequence>
<organism evidence="7 8">
    <name type="scientific">Terrimicrobium sacchariphilum</name>
    <dbReference type="NCBI Taxonomy" id="690879"/>
    <lineage>
        <taxon>Bacteria</taxon>
        <taxon>Pseudomonadati</taxon>
        <taxon>Verrucomicrobiota</taxon>
        <taxon>Terrimicrobiia</taxon>
        <taxon>Terrimicrobiales</taxon>
        <taxon>Terrimicrobiaceae</taxon>
        <taxon>Terrimicrobium</taxon>
    </lineage>
</organism>
<accession>A0A146GFT6</accession>
<dbReference type="OrthoDB" id="9786141at2"/>
<dbReference type="PROSITE" id="PS51462">
    <property type="entry name" value="NUDIX"/>
    <property type="match status" value="1"/>
</dbReference>
<keyword evidence="2" id="KW-0479">Metal-binding</keyword>
<dbReference type="EMBL" id="BDCO01000003">
    <property type="protein sequence ID" value="GAT35306.1"/>
    <property type="molecule type" value="Genomic_DNA"/>
</dbReference>
<dbReference type="GO" id="GO:0006742">
    <property type="term" value="P:NADP+ catabolic process"/>
    <property type="evidence" value="ECO:0007669"/>
    <property type="project" value="TreeGrafter"/>
</dbReference>
<feature type="domain" description="Nudix hydrolase" evidence="6">
    <location>
        <begin position="51"/>
        <end position="182"/>
    </location>
</feature>
<dbReference type="InterPro" id="IPR015797">
    <property type="entry name" value="NUDIX_hydrolase-like_dom_sf"/>
</dbReference>
<dbReference type="PANTHER" id="PTHR42904:SF12">
    <property type="entry name" value="ADP-RIBOSE PYROPHOSPHATASE-RELATED"/>
    <property type="match status" value="1"/>
</dbReference>
<evidence type="ECO:0000256" key="4">
    <source>
        <dbReference type="ARBA" id="ARBA00022842"/>
    </source>
</evidence>
<keyword evidence="4" id="KW-0460">Magnesium</keyword>
<evidence type="ECO:0000313" key="7">
    <source>
        <dbReference type="EMBL" id="GAT35306.1"/>
    </source>
</evidence>
<evidence type="ECO:0000256" key="3">
    <source>
        <dbReference type="ARBA" id="ARBA00022801"/>
    </source>
</evidence>
<dbReference type="FunCoup" id="A0A146GFT6">
    <property type="interactions" value="264"/>
</dbReference>
<dbReference type="SUPFAM" id="SSF55811">
    <property type="entry name" value="Nudix"/>
    <property type="match status" value="1"/>
</dbReference>
<dbReference type="InterPro" id="IPR050241">
    <property type="entry name" value="NAD-cap_RNA_hydrolase_NudC"/>
</dbReference>
<gene>
    <name evidence="7" type="ORF">TSACC_3371</name>
</gene>
<dbReference type="Pfam" id="PF00293">
    <property type="entry name" value="NUDIX"/>
    <property type="match status" value="1"/>
</dbReference>
<evidence type="ECO:0000256" key="5">
    <source>
        <dbReference type="RuleBase" id="RU003476"/>
    </source>
</evidence>
<evidence type="ECO:0000256" key="1">
    <source>
        <dbReference type="ARBA" id="ARBA00001946"/>
    </source>
</evidence>
<dbReference type="Gene3D" id="3.90.79.10">
    <property type="entry name" value="Nucleoside Triphosphate Pyrophosphohydrolase"/>
    <property type="match status" value="1"/>
</dbReference>
<reference evidence="8" key="1">
    <citation type="journal article" date="2017" name="Genome Announc.">
        <title>Draft Genome Sequence of Terrimicrobium sacchariphilum NM-5T, a Facultative Anaerobic Soil Bacterium of the Class Spartobacteria.</title>
        <authorList>
            <person name="Qiu Y.L."/>
            <person name="Tourlousse D.M."/>
            <person name="Matsuura N."/>
            <person name="Ohashi A."/>
            <person name="Sekiguchi Y."/>
        </authorList>
    </citation>
    <scope>NUCLEOTIDE SEQUENCE [LARGE SCALE GENOMIC DNA]</scope>
    <source>
        <strain evidence="8">NM-5</strain>
    </source>
</reference>
<dbReference type="RefSeq" id="WP_084400687.1">
    <property type="nucleotide sequence ID" value="NZ_BDCO01000003.1"/>
</dbReference>
<name>A0A146GFT6_TERSA</name>
<dbReference type="GO" id="GO:0046872">
    <property type="term" value="F:metal ion binding"/>
    <property type="evidence" value="ECO:0007669"/>
    <property type="project" value="UniProtKB-KW"/>
</dbReference>
<keyword evidence="3 5" id="KW-0378">Hydrolase</keyword>
<dbReference type="GO" id="GO:0019677">
    <property type="term" value="P:NAD+ catabolic process"/>
    <property type="evidence" value="ECO:0007669"/>
    <property type="project" value="TreeGrafter"/>
</dbReference>
<protein>
    <submittedName>
        <fullName evidence="7">ADP-ribose pyrophosphatase</fullName>
    </submittedName>
</protein>
<dbReference type="GO" id="GO:0005829">
    <property type="term" value="C:cytosol"/>
    <property type="evidence" value="ECO:0007669"/>
    <property type="project" value="TreeGrafter"/>
</dbReference>